<dbReference type="Proteomes" id="UP000615455">
    <property type="component" value="Unassembled WGS sequence"/>
</dbReference>
<gene>
    <name evidence="1" type="ORF">GCM10008018_26770</name>
</gene>
<keyword evidence="2" id="KW-1185">Reference proteome</keyword>
<name>A0ABQ1ENF8_9BACL</name>
<sequence length="70" mass="7958">MPTDFLGGNQTLGWWVLDMQIVDQRVLLASYMAVVTFAWFQDQHLIFADFVGNSVFCHIQSASAYDNDIV</sequence>
<evidence type="ECO:0000313" key="2">
    <source>
        <dbReference type="Proteomes" id="UP000615455"/>
    </source>
</evidence>
<proteinExistence type="predicted"/>
<comment type="caution">
    <text evidence="1">The sequence shown here is derived from an EMBL/GenBank/DDBJ whole genome shotgun (WGS) entry which is preliminary data.</text>
</comment>
<accession>A0ABQ1ENF8</accession>
<evidence type="ECO:0000313" key="1">
    <source>
        <dbReference type="EMBL" id="GFZ79845.1"/>
    </source>
</evidence>
<organism evidence="1 2">
    <name type="scientific">Paenibacillus marchantiophytorum</name>
    <dbReference type="NCBI Taxonomy" id="1619310"/>
    <lineage>
        <taxon>Bacteria</taxon>
        <taxon>Bacillati</taxon>
        <taxon>Bacillota</taxon>
        <taxon>Bacilli</taxon>
        <taxon>Bacillales</taxon>
        <taxon>Paenibacillaceae</taxon>
        <taxon>Paenibacillus</taxon>
    </lineage>
</organism>
<reference evidence="2" key="1">
    <citation type="journal article" date="2019" name="Int. J. Syst. Evol. Microbiol.">
        <title>The Global Catalogue of Microorganisms (GCM) 10K type strain sequencing project: providing services to taxonomists for standard genome sequencing and annotation.</title>
        <authorList>
            <consortium name="The Broad Institute Genomics Platform"/>
            <consortium name="The Broad Institute Genome Sequencing Center for Infectious Disease"/>
            <person name="Wu L."/>
            <person name="Ma J."/>
        </authorList>
    </citation>
    <scope>NUCLEOTIDE SEQUENCE [LARGE SCALE GENOMIC DNA]</scope>
    <source>
        <strain evidence="2">CGMCC 1.15043</strain>
    </source>
</reference>
<dbReference type="EMBL" id="BMHE01000011">
    <property type="protein sequence ID" value="GFZ79845.1"/>
    <property type="molecule type" value="Genomic_DNA"/>
</dbReference>
<protein>
    <submittedName>
        <fullName evidence="1">Uncharacterized protein</fullName>
    </submittedName>
</protein>